<evidence type="ECO:0000256" key="1">
    <source>
        <dbReference type="SAM" id="Phobius"/>
    </source>
</evidence>
<reference evidence="2 3" key="1">
    <citation type="submission" date="2014-07" db="EMBL/GenBank/DDBJ databases">
        <authorList>
            <person name="Simmons-Yager K."/>
            <person name="Taylor B.J."/>
            <person name="Thorniley A.J."/>
            <person name="Dasenko M.A."/>
            <person name="Denver D.R."/>
            <person name="Garcia-Ruiz H."/>
            <person name="Hoyer J.S."/>
            <person name="Jogdeo S."/>
            <person name="Sullivan C.M."/>
            <person name="Peterson M.R."/>
            <person name="Rowley E.R."/>
            <person name="Schnitzler C.E."/>
            <person name="Vining K.J."/>
            <person name="Almabruk K.H."/>
            <person name="Banawas S."/>
            <person name="Beatty C."/>
            <person name="Bullock C.J."/>
            <person name="Cappellazzi J.E."/>
            <person name="Chagani S.E."/>
            <person name="Chatterjee P."/>
            <person name="Cram E.D."/>
            <person name="Elorriaga M.E.S.T.E.F.A."/>
            <person name="Esser M."/>
            <person name="Fellows E.J."/>
            <person name="Garcia G.R."/>
            <person name="Gullaba J.M."/>
            <person name="Kinsley M.A."/>
            <person name="Luo F."/>
            <person name="Mcginnis M."/>
            <person name="Paquette C.E."/>
            <person name="Reddekopp R.L."/>
            <person name="Rosen K.L."/>
            <person name="Sahlfeld L.M."/>
            <person name="Vondras A.M."/>
            <person name="Wang J.X."/>
            <person name="Weiss E.S."/>
            <person name="Wernick R."/>
            <person name="Abuelizz H.A."/>
            <person name="Amaro Y."/>
            <person name="Archer C.L."/>
            <person name="Basu A."/>
            <person name="Bellinger M.R."/>
            <person name="Johnson S.F."/>
            <person name="Kitchen S.A."/>
            <person name="Li M."/>
            <person name="Morey-Castro K.E."/>
            <person name="Lavalleur H.J."/>
            <person name="Rangel L.J."/>
            <person name="Ree J.F."/>
            <person name="Shay S.D."/>
            <person name="Sheng Y."/>
            <person name="Smyth J.C."/>
            <person name="Stamm E.A."/>
            <person name="Taylor C.R."/>
            <person name="Vining O.B."/>
            <person name="Wanzeck K.M."/>
            <person name="Watson G."/>
            <person name="Bruck A.J."/>
            <person name="Anders K.R."/>
            <person name="Braun M.A."/>
            <person name="Delesalle V.A."/>
            <person name="Hughes L.E."/>
            <person name="Ware V.C."/>
            <person name="Bradley K.W."/>
            <person name="Barker L.P."/>
            <person name="Asai D.J."/>
            <person name="Bowman C.A."/>
            <person name="Russell D.A."/>
            <person name="Pope W.H."/>
            <person name="Jacobs-Sera D."/>
            <person name="Hendrix R.W."/>
            <person name="Hatfull G.F."/>
        </authorList>
    </citation>
    <scope>NUCLEOTIDE SEQUENCE [LARGE SCALE GENOMIC DNA]</scope>
</reference>
<dbReference type="EMBL" id="KM083128">
    <property type="protein sequence ID" value="AII28182.1"/>
    <property type="molecule type" value="Genomic_DNA"/>
</dbReference>
<accession>A0A076G7A1</accession>
<evidence type="ECO:0000313" key="2">
    <source>
        <dbReference type="EMBL" id="AII28182.1"/>
    </source>
</evidence>
<proteinExistence type="predicted"/>
<keyword evidence="1" id="KW-0472">Membrane</keyword>
<dbReference type="RefSeq" id="YP_009125417.1">
    <property type="nucleotide sequence ID" value="NC_026597.1"/>
</dbReference>
<protein>
    <submittedName>
        <fullName evidence="2">Uncharacterized protein</fullName>
    </submittedName>
</protein>
<keyword evidence="1" id="KW-0812">Transmembrane</keyword>
<evidence type="ECO:0000313" key="3">
    <source>
        <dbReference type="Proteomes" id="UP000028659"/>
    </source>
</evidence>
<organism evidence="2 3">
    <name type="scientific">Mycobacterium phage Sparky</name>
    <dbReference type="NCBI Taxonomy" id="1527493"/>
    <lineage>
        <taxon>Viruses</taxon>
        <taxon>Duplodnaviria</taxon>
        <taxon>Heunggongvirae</taxon>
        <taxon>Uroviricota</taxon>
        <taxon>Caudoviricetes</taxon>
        <taxon>Sparkyvirus</taxon>
        <taxon>Sparkyvirus sparky</taxon>
    </lineage>
</organism>
<keyword evidence="1" id="KW-1133">Transmembrane helix</keyword>
<gene>
    <name evidence="2" type="primary">38</name>
    <name evidence="2" type="ORF">PBI_SPARKY_38</name>
</gene>
<dbReference type="GeneID" id="23680205"/>
<keyword evidence="3" id="KW-1185">Reference proteome</keyword>
<dbReference type="KEGG" id="vg:23680205"/>
<feature type="transmembrane region" description="Helical" evidence="1">
    <location>
        <begin position="6"/>
        <end position="34"/>
    </location>
</feature>
<dbReference type="Proteomes" id="UP000028659">
    <property type="component" value="Genome"/>
</dbReference>
<name>A0A076G7A1_9CAUD</name>
<sequence length="106" mass="11642">MPLFVVAAIAALIAEFWWIIALIAIVTVTVVLIARAVRENDIVNAMVEDMKADLAARADQQHAWTLAGDPRGTYGQYPPADLEGDMVRVVITDHAIRVERTALAHH</sequence>